<keyword evidence="2" id="KW-1185">Reference proteome</keyword>
<dbReference type="PANTHER" id="PTHR34290:SF2">
    <property type="entry name" value="OS04G0668800 PROTEIN"/>
    <property type="match status" value="1"/>
</dbReference>
<dbReference type="OrthoDB" id="5294764at2"/>
<dbReference type="EMBL" id="JMSZ01000007">
    <property type="protein sequence ID" value="KDE41209.1"/>
    <property type="molecule type" value="Genomic_DNA"/>
</dbReference>
<evidence type="ECO:0000313" key="1">
    <source>
        <dbReference type="EMBL" id="KDE41209.1"/>
    </source>
</evidence>
<dbReference type="AlphaFoldDB" id="A0A063Y688"/>
<dbReference type="Pfam" id="PF04134">
    <property type="entry name" value="DCC1-like"/>
    <property type="match status" value="1"/>
</dbReference>
<reference evidence="1 2" key="1">
    <citation type="journal article" date="2005" name="Int. J. Syst. Evol. Microbiol.">
        <title>Nitrincola lacisaponensis gen. nov., sp. nov., a novel alkaliphilic bacterium isolated from an alkaline, saline lake.</title>
        <authorList>
            <person name="Dimitriu P.A."/>
            <person name="Shukla S.K."/>
            <person name="Conradt J."/>
            <person name="Marquez M.C."/>
            <person name="Ventosa A."/>
            <person name="Maglia A."/>
            <person name="Peyton B.M."/>
            <person name="Pinkart H.C."/>
            <person name="Mormile M.R."/>
        </authorList>
    </citation>
    <scope>NUCLEOTIDE SEQUENCE [LARGE SCALE GENOMIC DNA]</scope>
    <source>
        <strain evidence="1 2">4CA</strain>
    </source>
</reference>
<dbReference type="InterPro" id="IPR044691">
    <property type="entry name" value="DCC1_Trx"/>
</dbReference>
<gene>
    <name evidence="1" type="ORF">ADINL_0282</name>
</gene>
<dbReference type="PANTHER" id="PTHR34290">
    <property type="entry name" value="SI:CH73-390P7.2"/>
    <property type="match status" value="1"/>
</dbReference>
<protein>
    <recommendedName>
        <fullName evidence="3">Cell division inhibitor</fullName>
    </recommendedName>
</protein>
<comment type="caution">
    <text evidence="1">The sequence shown here is derived from an EMBL/GenBank/DDBJ whole genome shotgun (WGS) entry which is preliminary data.</text>
</comment>
<dbReference type="RefSeq" id="WP_036542983.1">
    <property type="nucleotide sequence ID" value="NZ_JBKBNO010000006.1"/>
</dbReference>
<accession>A0A063Y688</accession>
<proteinExistence type="predicted"/>
<dbReference type="InterPro" id="IPR007263">
    <property type="entry name" value="DCC1-like"/>
</dbReference>
<name>A0A063Y688_9GAMM</name>
<dbReference type="Proteomes" id="UP000027318">
    <property type="component" value="Unassembled WGS sequence"/>
</dbReference>
<dbReference type="STRING" id="267850.ADINL_0282"/>
<organism evidence="1 2">
    <name type="scientific">Nitrincola lacisaponensis</name>
    <dbReference type="NCBI Taxonomy" id="267850"/>
    <lineage>
        <taxon>Bacteria</taxon>
        <taxon>Pseudomonadati</taxon>
        <taxon>Pseudomonadota</taxon>
        <taxon>Gammaproteobacteria</taxon>
        <taxon>Oceanospirillales</taxon>
        <taxon>Oceanospirillaceae</taxon>
        <taxon>Nitrincola</taxon>
    </lineage>
</organism>
<evidence type="ECO:0008006" key="3">
    <source>
        <dbReference type="Google" id="ProtNLM"/>
    </source>
</evidence>
<dbReference type="GO" id="GO:0015035">
    <property type="term" value="F:protein-disulfide reductase activity"/>
    <property type="evidence" value="ECO:0007669"/>
    <property type="project" value="InterPro"/>
</dbReference>
<evidence type="ECO:0000313" key="2">
    <source>
        <dbReference type="Proteomes" id="UP000027318"/>
    </source>
</evidence>
<sequence length="121" mass="14042">MSGKRTPRLFYDGSCALCRREMAHLQTRLSRHFLLVDISDPGFQGWQGADRQAMMQKIHVWTGAEFLVGLDASLYYWEKAGWKWLARLLRLPVIHAAATMGYNLWAQWRVRKQRACKVCTG</sequence>